<protein>
    <submittedName>
        <fullName evidence="1">Uncharacterized protein</fullName>
    </submittedName>
</protein>
<evidence type="ECO:0000313" key="1">
    <source>
        <dbReference type="EMBL" id="EET78970.1"/>
    </source>
</evidence>
<dbReference type="STRING" id="553219.CAMSH0001_1044"/>
<reference evidence="1 2" key="1">
    <citation type="submission" date="2009-07" db="EMBL/GenBank/DDBJ databases">
        <authorList>
            <person name="Madupu R."/>
            <person name="Sebastian Y."/>
            <person name="Durkin A.S."/>
            <person name="Torralba M."/>
            <person name="Methe B."/>
            <person name="Sutton G.G."/>
            <person name="Strausberg R.L."/>
            <person name="Nelson K.E."/>
        </authorList>
    </citation>
    <scope>NUCLEOTIDE SEQUENCE [LARGE SCALE GENOMIC DNA]</scope>
    <source>
        <strain evidence="1 2">RM3277</strain>
    </source>
</reference>
<dbReference type="EMBL" id="ACVQ01000028">
    <property type="protein sequence ID" value="EET78970.1"/>
    <property type="molecule type" value="Genomic_DNA"/>
</dbReference>
<name>C6RHU0_9BACT</name>
<gene>
    <name evidence="1" type="ORF">CAMSH0001_1044</name>
</gene>
<dbReference type="Proteomes" id="UP000003107">
    <property type="component" value="Unassembled WGS sequence"/>
</dbReference>
<sequence>METLFIKFLCGKFERLYKRKGKFEIKRAKLGKFNELNLNKAASQISFQI</sequence>
<accession>C6RHU0</accession>
<comment type="caution">
    <text evidence="1">The sequence shown here is derived from an EMBL/GenBank/DDBJ whole genome shotgun (WGS) entry which is preliminary data.</text>
</comment>
<organism evidence="1 2">
    <name type="scientific">Campylobacter showae RM3277</name>
    <dbReference type="NCBI Taxonomy" id="553219"/>
    <lineage>
        <taxon>Bacteria</taxon>
        <taxon>Pseudomonadati</taxon>
        <taxon>Campylobacterota</taxon>
        <taxon>Epsilonproteobacteria</taxon>
        <taxon>Campylobacterales</taxon>
        <taxon>Campylobacteraceae</taxon>
        <taxon>Campylobacter</taxon>
    </lineage>
</organism>
<evidence type="ECO:0000313" key="2">
    <source>
        <dbReference type="Proteomes" id="UP000003107"/>
    </source>
</evidence>
<keyword evidence="2" id="KW-1185">Reference proteome</keyword>
<proteinExistence type="predicted"/>
<dbReference type="AlphaFoldDB" id="C6RHU0"/>